<comment type="caution">
    <text evidence="1">The sequence shown here is derived from an EMBL/GenBank/DDBJ whole genome shotgun (WGS) entry which is preliminary data.</text>
</comment>
<dbReference type="Proteomes" id="UP000789860">
    <property type="component" value="Unassembled WGS sequence"/>
</dbReference>
<sequence>MAERVLLEYFKKLKEWVKNLDVKKLDFSQYNNLEFIGLGGCATVYSASFQGQKFAIKSINNNICLDDKSNKKLVRELFGIYLLRSENLHEDHSVLTSDMSDGY</sequence>
<reference evidence="1" key="1">
    <citation type="submission" date="2021-06" db="EMBL/GenBank/DDBJ databases">
        <authorList>
            <person name="Kallberg Y."/>
            <person name="Tangrot J."/>
            <person name="Rosling A."/>
        </authorList>
    </citation>
    <scope>NUCLEOTIDE SEQUENCE</scope>
    <source>
        <strain evidence="1">AU212A</strain>
    </source>
</reference>
<organism evidence="1 2">
    <name type="scientific">Scutellospora calospora</name>
    <dbReference type="NCBI Taxonomy" id="85575"/>
    <lineage>
        <taxon>Eukaryota</taxon>
        <taxon>Fungi</taxon>
        <taxon>Fungi incertae sedis</taxon>
        <taxon>Mucoromycota</taxon>
        <taxon>Glomeromycotina</taxon>
        <taxon>Glomeromycetes</taxon>
        <taxon>Diversisporales</taxon>
        <taxon>Gigasporaceae</taxon>
        <taxon>Scutellospora</taxon>
    </lineage>
</organism>
<gene>
    <name evidence="1" type="ORF">SCALOS_LOCUS6794</name>
</gene>
<proteinExistence type="predicted"/>
<accession>A0ACA9ML71</accession>
<evidence type="ECO:0000313" key="2">
    <source>
        <dbReference type="Proteomes" id="UP000789860"/>
    </source>
</evidence>
<name>A0ACA9ML71_9GLOM</name>
<evidence type="ECO:0000313" key="1">
    <source>
        <dbReference type="EMBL" id="CAG8597161.1"/>
    </source>
</evidence>
<keyword evidence="2" id="KW-1185">Reference proteome</keyword>
<feature type="non-terminal residue" evidence="1">
    <location>
        <position position="103"/>
    </location>
</feature>
<protein>
    <submittedName>
        <fullName evidence="1">2048_t:CDS:1</fullName>
    </submittedName>
</protein>
<dbReference type="EMBL" id="CAJVPM010013789">
    <property type="protein sequence ID" value="CAG8597161.1"/>
    <property type="molecule type" value="Genomic_DNA"/>
</dbReference>